<dbReference type="InterPro" id="IPR043136">
    <property type="entry name" value="B30.2/SPRY_sf"/>
</dbReference>
<dbReference type="FunFam" id="2.60.120.920:FF:000035">
    <property type="entry name" value="SplA/ryanodine receptor domain and SOCS box containing 1"/>
    <property type="match status" value="1"/>
</dbReference>
<evidence type="ECO:0000313" key="4">
    <source>
        <dbReference type="EMBL" id="CCD61143.1"/>
    </source>
</evidence>
<protein>
    <submittedName>
        <fullName evidence="4">SPRY domain-containing SOCS box protein 1</fullName>
    </submittedName>
</protein>
<evidence type="ECO:0000313" key="5">
    <source>
        <dbReference type="Proteomes" id="UP000001940"/>
    </source>
</evidence>
<dbReference type="RefSeq" id="NP_497320.2">
    <property type="nucleotide sequence ID" value="NM_064919.7"/>
</dbReference>
<dbReference type="InterPro" id="IPR013320">
    <property type="entry name" value="ConA-like_dom_sf"/>
</dbReference>
<dbReference type="PROSITE" id="PS50188">
    <property type="entry name" value="B302_SPRY"/>
    <property type="match status" value="1"/>
</dbReference>
<dbReference type="Bgee" id="WBGene00021596">
    <property type="expression patterns" value="Expressed in germ line (C elegans) and 4 other cell types or tissues"/>
</dbReference>
<dbReference type="Gene3D" id="1.10.750.20">
    <property type="entry name" value="SOCS box"/>
    <property type="match status" value="1"/>
</dbReference>
<dbReference type="CTD" id="266877"/>
<sequence>MGSRPEKFDRILQMAPPNRLIQEQHSWNPDDRSPNIIVKDQDKLTLYRHPVPNCTDCIRGKMGYSRGFHVWQIEWPERQRGTHAVVGVATKNAPLQAAEYTTLVGSNNESYGWNIATRECHYGSWKWKYPYGNGRDGFNVPEKIYCILDMEQGNLSFATDNEYLGVVFQNLRGKRLYPAVATLYGDCEITMTHLGSLEPVEMLPLFELCRRRFRSIMGPDPDKRIKPLMIPPVMKEYLLYEIE</sequence>
<dbReference type="PaxDb" id="6239-Y46E12BL.3"/>
<feature type="domain" description="B30.2/SPRY" evidence="2">
    <location>
        <begin position="5"/>
        <end position="199"/>
    </location>
</feature>
<dbReference type="UCSC" id="Y46E12BL.3">
    <property type="organism name" value="c. elegans"/>
</dbReference>
<dbReference type="Proteomes" id="UP000001940">
    <property type="component" value="Chromosome II"/>
</dbReference>
<dbReference type="STRING" id="6239.Y46E12BL.3.1"/>
<dbReference type="PROSITE" id="PS50225">
    <property type="entry name" value="SOCS"/>
    <property type="match status" value="1"/>
</dbReference>
<accession>Q965N7</accession>
<dbReference type="WormBase" id="Y46E12BL.3">
    <property type="protein sequence ID" value="CE39848"/>
    <property type="gene ID" value="WBGene00021596"/>
    <property type="gene designation" value="spsb-2"/>
</dbReference>
<dbReference type="PANTHER" id="PTHR12245">
    <property type="entry name" value="SPRY DOMAIN CONTAINING SOCS BOX PROTEIN"/>
    <property type="match status" value="1"/>
</dbReference>
<dbReference type="KEGG" id="cel:CELE_Y46E12BL.3"/>
<dbReference type="InterPro" id="IPR050672">
    <property type="entry name" value="FBXO45-Fsn/SPSB_families"/>
</dbReference>
<dbReference type="SMART" id="SM00969">
    <property type="entry name" value="SOCS_box"/>
    <property type="match status" value="1"/>
</dbReference>
<evidence type="ECO:0000256" key="1">
    <source>
        <dbReference type="ARBA" id="ARBA00010910"/>
    </source>
</evidence>
<evidence type="ECO:0000259" key="3">
    <source>
        <dbReference type="PROSITE" id="PS50225"/>
    </source>
</evidence>
<dbReference type="CDD" id="cd12906">
    <property type="entry name" value="SPRY_SOCS1-2-4"/>
    <property type="match status" value="1"/>
</dbReference>
<dbReference type="PANTHER" id="PTHR12245:SF11">
    <property type="entry name" value="PROTEIN GUSTAVUS"/>
    <property type="match status" value="1"/>
</dbReference>
<name>Q965N7_CAEEL</name>
<dbReference type="SMART" id="SM00449">
    <property type="entry name" value="SPRY"/>
    <property type="match status" value="1"/>
</dbReference>
<gene>
    <name evidence="4 6" type="primary">spsb-2</name>
    <name evidence="4" type="ORF">CELE_Y46E12BL.3</name>
    <name evidence="6" type="ORF">Y46E12BL.3</name>
</gene>
<dbReference type="Pfam" id="PF00622">
    <property type="entry name" value="SPRY"/>
    <property type="match status" value="1"/>
</dbReference>
<dbReference type="AGR" id="WB:WBGene00021596"/>
<dbReference type="HOGENOM" id="CLU_046756_0_1_1"/>
<dbReference type="GO" id="GO:0043161">
    <property type="term" value="P:proteasome-mediated ubiquitin-dependent protein catabolic process"/>
    <property type="evidence" value="ECO:0000318"/>
    <property type="project" value="GO_Central"/>
</dbReference>
<keyword evidence="5" id="KW-1185">Reference proteome</keyword>
<dbReference type="InParanoid" id="Q965N7"/>
<dbReference type="GeneID" id="266877"/>
<dbReference type="InterPro" id="IPR003877">
    <property type="entry name" value="SPRY_dom"/>
</dbReference>
<dbReference type="Reactome" id="R-CEL-8951664">
    <property type="pathway name" value="Neddylation"/>
</dbReference>
<comment type="similarity">
    <text evidence="1">Belongs to the SPSB family.</text>
</comment>
<dbReference type="OrthoDB" id="5547302at2759"/>
<dbReference type="eggNOG" id="KOG3953">
    <property type="taxonomic scope" value="Eukaryota"/>
</dbReference>
<dbReference type="SUPFAM" id="SSF49899">
    <property type="entry name" value="Concanavalin A-like lectins/glucanases"/>
    <property type="match status" value="1"/>
</dbReference>
<dbReference type="Gene3D" id="2.60.120.920">
    <property type="match status" value="1"/>
</dbReference>
<dbReference type="CDD" id="cd03718">
    <property type="entry name" value="SOCS_SSB1_4"/>
    <property type="match status" value="1"/>
</dbReference>
<proteinExistence type="inferred from homology"/>
<dbReference type="InterPro" id="IPR001496">
    <property type="entry name" value="SOCS_box"/>
</dbReference>
<evidence type="ECO:0000313" key="6">
    <source>
        <dbReference type="WormBase" id="Y46E12BL.3"/>
    </source>
</evidence>
<dbReference type="AlphaFoldDB" id="Q965N7"/>
<dbReference type="SMR" id="Q965N7"/>
<evidence type="ECO:0000259" key="2">
    <source>
        <dbReference type="PROSITE" id="PS50188"/>
    </source>
</evidence>
<dbReference type="EMBL" id="BX284602">
    <property type="protein sequence ID" value="CCD61143.1"/>
    <property type="molecule type" value="Genomic_DNA"/>
</dbReference>
<dbReference type="Reactome" id="R-CEL-983168">
    <property type="pathway name" value="Antigen processing: Ubiquitination &amp; Proteasome degradation"/>
</dbReference>
<dbReference type="OMA" id="PIISAVW"/>
<dbReference type="GO" id="GO:0019005">
    <property type="term" value="C:SCF ubiquitin ligase complex"/>
    <property type="evidence" value="ECO:0000318"/>
    <property type="project" value="GO_Central"/>
</dbReference>
<reference evidence="4 5" key="1">
    <citation type="journal article" date="1998" name="Science">
        <title>Genome sequence of the nematode C. elegans: a platform for investigating biology.</title>
        <authorList>
            <consortium name="The C. elegans sequencing consortium"/>
            <person name="Sulson J.E."/>
            <person name="Waterston R."/>
        </authorList>
    </citation>
    <scope>NUCLEOTIDE SEQUENCE [LARGE SCALE GENOMIC DNA]</scope>
    <source>
        <strain evidence="4 5">Bristol N2</strain>
    </source>
</reference>
<dbReference type="InterPro" id="IPR001870">
    <property type="entry name" value="B30.2/SPRY"/>
</dbReference>
<dbReference type="PhylomeDB" id="Q965N7"/>
<feature type="domain" description="SOCS box" evidence="3">
    <location>
        <begin position="197"/>
        <end position="243"/>
    </location>
</feature>
<dbReference type="Pfam" id="PF07525">
    <property type="entry name" value="SOCS_box"/>
    <property type="match status" value="1"/>
</dbReference>
<dbReference type="FunCoup" id="Q965N7">
    <property type="interactions" value="1006"/>
</dbReference>
<organism evidence="4 5">
    <name type="scientific">Caenorhabditis elegans</name>
    <dbReference type="NCBI Taxonomy" id="6239"/>
    <lineage>
        <taxon>Eukaryota</taxon>
        <taxon>Metazoa</taxon>
        <taxon>Ecdysozoa</taxon>
        <taxon>Nematoda</taxon>
        <taxon>Chromadorea</taxon>
        <taxon>Rhabditida</taxon>
        <taxon>Rhabditina</taxon>
        <taxon>Rhabditomorpha</taxon>
        <taxon>Rhabditoidea</taxon>
        <taxon>Rhabditidae</taxon>
        <taxon>Peloderinae</taxon>
        <taxon>Caenorhabditis</taxon>
    </lineage>
</organism>